<gene>
    <name evidence="5" type="ORF">ATO67_01620</name>
</gene>
<evidence type="ECO:0000313" key="6">
    <source>
        <dbReference type="Proteomes" id="UP000070498"/>
    </source>
</evidence>
<comment type="caution">
    <text evidence="5">The sequence shown here is derived from an EMBL/GenBank/DDBJ whole genome shotgun (WGS) entry which is preliminary data.</text>
</comment>
<dbReference type="SUPFAM" id="SSF53335">
    <property type="entry name" value="S-adenosyl-L-methionine-dependent methyltransferases"/>
    <property type="match status" value="1"/>
</dbReference>
<keyword evidence="5" id="KW-0489">Methyltransferase</keyword>
<evidence type="ECO:0000256" key="2">
    <source>
        <dbReference type="ARBA" id="ARBA00013346"/>
    </source>
</evidence>
<protein>
    <recommendedName>
        <fullName evidence="2">Protein-L-isoaspartate O-methyltransferase</fullName>
    </recommendedName>
    <alternativeName>
        <fullName evidence="4">Protein L-isoaspartyl methyltransferase</fullName>
    </alternativeName>
</protein>
<dbReference type="GO" id="GO:0004719">
    <property type="term" value="F:protein-L-isoaspartate (D-aspartate) O-methyltransferase activity"/>
    <property type="evidence" value="ECO:0007669"/>
    <property type="project" value="InterPro"/>
</dbReference>
<comment type="similarity">
    <text evidence="1">Belongs to the methyltransferase superfamily. L-isoaspartyl/D-aspartyl protein methyltransferase family.</text>
</comment>
<dbReference type="Proteomes" id="UP000070498">
    <property type="component" value="Unassembled WGS sequence"/>
</dbReference>
<organism evidence="5 6">
    <name type="scientific">Agrobacterium bohemicum</name>
    <dbReference type="NCBI Taxonomy" id="2052828"/>
    <lineage>
        <taxon>Bacteria</taxon>
        <taxon>Pseudomonadati</taxon>
        <taxon>Pseudomonadota</taxon>
        <taxon>Alphaproteobacteria</taxon>
        <taxon>Hyphomicrobiales</taxon>
        <taxon>Rhizobiaceae</taxon>
        <taxon>Rhizobium/Agrobacterium group</taxon>
        <taxon>Agrobacterium</taxon>
    </lineage>
</organism>
<evidence type="ECO:0000256" key="4">
    <source>
        <dbReference type="ARBA" id="ARBA00030757"/>
    </source>
</evidence>
<dbReference type="PANTHER" id="PTHR11579">
    <property type="entry name" value="PROTEIN-L-ISOASPARTATE O-METHYLTRANSFERASE"/>
    <property type="match status" value="1"/>
</dbReference>
<dbReference type="GO" id="GO:0000179">
    <property type="term" value="F:rRNA (adenine-N6,N6-)-dimethyltransferase activity"/>
    <property type="evidence" value="ECO:0007669"/>
    <property type="project" value="InterPro"/>
</dbReference>
<name>A0A135P5N7_9HYPH</name>
<dbReference type="PROSITE" id="PS01131">
    <property type="entry name" value="RRNA_A_DIMETH"/>
    <property type="match status" value="1"/>
</dbReference>
<dbReference type="EMBL" id="LNUW01000015">
    <property type="protein sequence ID" value="KXG86744.1"/>
    <property type="molecule type" value="Genomic_DNA"/>
</dbReference>
<dbReference type="Pfam" id="PF01135">
    <property type="entry name" value="PCMT"/>
    <property type="match status" value="1"/>
</dbReference>
<reference evidence="5 6" key="1">
    <citation type="submission" date="2015-11" db="EMBL/GenBank/DDBJ databases">
        <title>Draft genome sequence of Agrobacterium sp. R89-1.</title>
        <authorList>
            <person name="Zahradnik J."/>
            <person name="Kyslikova E."/>
            <person name="Palyzova A."/>
            <person name="Kyslik P."/>
        </authorList>
    </citation>
    <scope>NUCLEOTIDE SEQUENCE [LARGE SCALE GENOMIC DNA]</scope>
    <source>
        <strain evidence="5 6">R89-1</strain>
    </source>
</reference>
<evidence type="ECO:0000256" key="3">
    <source>
        <dbReference type="ARBA" id="ARBA00022691"/>
    </source>
</evidence>
<keyword evidence="5" id="KW-0808">Transferase</keyword>
<evidence type="ECO:0000313" key="5">
    <source>
        <dbReference type="EMBL" id="KXG86744.1"/>
    </source>
</evidence>
<dbReference type="InterPro" id="IPR000682">
    <property type="entry name" value="PCMT"/>
</dbReference>
<keyword evidence="6" id="KW-1185">Reference proteome</keyword>
<dbReference type="InterPro" id="IPR029063">
    <property type="entry name" value="SAM-dependent_MTases_sf"/>
</dbReference>
<dbReference type="Gene3D" id="3.40.50.150">
    <property type="entry name" value="Vaccinia Virus protein VP39"/>
    <property type="match status" value="1"/>
</dbReference>
<dbReference type="RefSeq" id="WP_067643374.1">
    <property type="nucleotide sequence ID" value="NZ_KQ961023.1"/>
</dbReference>
<dbReference type="InterPro" id="IPR020596">
    <property type="entry name" value="rRNA_Ade_Mease_Trfase_CS"/>
</dbReference>
<dbReference type="CDD" id="cd02440">
    <property type="entry name" value="AdoMet_MTases"/>
    <property type="match status" value="1"/>
</dbReference>
<dbReference type="GO" id="GO:0005737">
    <property type="term" value="C:cytoplasm"/>
    <property type="evidence" value="ECO:0007669"/>
    <property type="project" value="TreeGrafter"/>
</dbReference>
<dbReference type="AlphaFoldDB" id="A0A135P5N7"/>
<proteinExistence type="inferred from homology"/>
<keyword evidence="3" id="KW-0949">S-adenosyl-L-methionine</keyword>
<evidence type="ECO:0000256" key="1">
    <source>
        <dbReference type="ARBA" id="ARBA00005369"/>
    </source>
</evidence>
<dbReference type="PANTHER" id="PTHR11579:SF18">
    <property type="entry name" value="PROTEIN-L-ISOASPARTATE O-METHYLTRANSFERASE"/>
    <property type="match status" value="1"/>
</dbReference>
<dbReference type="STRING" id="2052828.ATO67_01620"/>
<accession>A0A135P5N7</accession>
<sequence length="223" mass="23537">MMDFETARGKMVDSQLRTTDVTSHSVLKAFLAVPREEFVPAGVKQIAYADEDLQICPARDGLAPRYIMKASPLAKLLQLAAITKDDVVLEVGGGRGYVSAILSQLASSVVSLESDEELSASATETLSTLGYDNVVTVSGALAHGYAAEAPYDVIFVNGSVEDVPAALLDQLHDGGRLIAVVGYGNSAKATVYRRDGKGTSSTPFFNASVKPVPGFAKASEFVF</sequence>